<evidence type="ECO:0000313" key="2">
    <source>
        <dbReference type="Proteomes" id="UP001372834"/>
    </source>
</evidence>
<evidence type="ECO:0000313" key="1">
    <source>
        <dbReference type="EMBL" id="KAK6636386.1"/>
    </source>
</evidence>
<protein>
    <submittedName>
        <fullName evidence="1">Uncharacterized protein</fullName>
    </submittedName>
</protein>
<accession>A0AAN8S708</accession>
<comment type="caution">
    <text evidence="1">The sequence shown here is derived from an EMBL/GenBank/DDBJ whole genome shotgun (WGS) entry which is preliminary data.</text>
</comment>
<sequence length="77" mass="8663">MREPFLGIVCERFEIQTVQVGGILLKFGRKSLPDNITNVPGYSYVPVHRTDLQQSAGVTLKVSLPVDYELYTNVHLT</sequence>
<gene>
    <name evidence="1" type="ORF">RUM43_010046</name>
</gene>
<dbReference type="Proteomes" id="UP001372834">
    <property type="component" value="Unassembled WGS sequence"/>
</dbReference>
<dbReference type="AlphaFoldDB" id="A0AAN8S708"/>
<organism evidence="1 2">
    <name type="scientific">Polyplax serrata</name>
    <name type="common">Common mouse louse</name>
    <dbReference type="NCBI Taxonomy" id="468196"/>
    <lineage>
        <taxon>Eukaryota</taxon>
        <taxon>Metazoa</taxon>
        <taxon>Ecdysozoa</taxon>
        <taxon>Arthropoda</taxon>
        <taxon>Hexapoda</taxon>
        <taxon>Insecta</taxon>
        <taxon>Pterygota</taxon>
        <taxon>Neoptera</taxon>
        <taxon>Paraneoptera</taxon>
        <taxon>Psocodea</taxon>
        <taxon>Troctomorpha</taxon>
        <taxon>Phthiraptera</taxon>
        <taxon>Anoplura</taxon>
        <taxon>Polyplacidae</taxon>
        <taxon>Polyplax</taxon>
    </lineage>
</organism>
<name>A0AAN8S708_POLSC</name>
<proteinExistence type="predicted"/>
<reference evidence="1 2" key="1">
    <citation type="submission" date="2023-10" db="EMBL/GenBank/DDBJ databases">
        <title>Genomes of two closely related lineages of the louse Polyplax serrata with different host specificities.</title>
        <authorList>
            <person name="Martinu J."/>
            <person name="Tarabai H."/>
            <person name="Stefka J."/>
            <person name="Hypsa V."/>
        </authorList>
    </citation>
    <scope>NUCLEOTIDE SEQUENCE [LARGE SCALE GENOMIC DNA]</scope>
    <source>
        <strain evidence="1">HR10_N</strain>
    </source>
</reference>
<dbReference type="EMBL" id="JAWJWE010000004">
    <property type="protein sequence ID" value="KAK6636386.1"/>
    <property type="molecule type" value="Genomic_DNA"/>
</dbReference>